<evidence type="ECO:0000256" key="9">
    <source>
        <dbReference type="ARBA" id="ARBA00025378"/>
    </source>
</evidence>
<evidence type="ECO:0000256" key="11">
    <source>
        <dbReference type="ARBA" id="ARBA00049202"/>
    </source>
</evidence>
<dbReference type="UniPathway" id="UPA00375"/>
<dbReference type="InterPro" id="IPR003827">
    <property type="entry name" value="tRNA_yW-synthesising"/>
</dbReference>
<dbReference type="EC" id="2.1.1.282" evidence="3"/>
<reference evidence="12" key="1">
    <citation type="submission" date="2022-03" db="EMBL/GenBank/DDBJ databases">
        <authorList>
            <person name="Martin C."/>
        </authorList>
    </citation>
    <scope>NUCLEOTIDE SEQUENCE</scope>
</reference>
<protein>
    <recommendedName>
        <fullName evidence="4">tRNA wybutosine-synthesizing protein 3 homolog</fullName>
        <ecNumber evidence="3">2.1.1.282</ecNumber>
    </recommendedName>
    <alternativeName>
        <fullName evidence="10">tRNA(Phe) 7-((3-amino-3-carboxypropyl)-4-demethylwyosine(37)-N(4))-methyltransferase</fullName>
    </alternativeName>
</protein>
<sequence>MSAFDNQKKQCLAAVDLSRKGSIDAPIVELIEKINSSENYFTTSSCSGRLCIYESGESRKKGCKWLLVSHTSPEVNEVNKSLEEISGDVVFKFEPFILHIQCREVGDAQTLHAAAVASGMRNSGITIGQKGKIIIAIRSTQHLEAPLSHNGEMLVSSKYIEHLVKLTNEKFVDNLVRIERFTENFVQLLQRRNSENLGKKSDKKHYPEKKFSDSKKGDKDNNIEIEVNFDEFL</sequence>
<evidence type="ECO:0000256" key="6">
    <source>
        <dbReference type="ARBA" id="ARBA00022679"/>
    </source>
</evidence>
<dbReference type="AlphaFoldDB" id="A0A8J1TC02"/>
<evidence type="ECO:0000256" key="8">
    <source>
        <dbReference type="ARBA" id="ARBA00022694"/>
    </source>
</evidence>
<name>A0A8J1TC02_OWEFU</name>
<dbReference type="GO" id="GO:0032259">
    <property type="term" value="P:methylation"/>
    <property type="evidence" value="ECO:0007669"/>
    <property type="project" value="UniProtKB-KW"/>
</dbReference>
<dbReference type="InterPro" id="IPR036602">
    <property type="entry name" value="tRNA_yW-synthesising-like_sf"/>
</dbReference>
<keyword evidence="5" id="KW-0489">Methyltransferase</keyword>
<dbReference type="EMBL" id="CAIIXF020000011">
    <property type="protein sequence ID" value="CAH1799728.1"/>
    <property type="molecule type" value="Genomic_DNA"/>
</dbReference>
<keyword evidence="13" id="KW-1185">Reference proteome</keyword>
<evidence type="ECO:0000313" key="12">
    <source>
        <dbReference type="EMBL" id="CAH1799728.1"/>
    </source>
</evidence>
<evidence type="ECO:0000256" key="3">
    <source>
        <dbReference type="ARBA" id="ARBA00012750"/>
    </source>
</evidence>
<dbReference type="FunFam" id="3.30.1960.10:FF:000001">
    <property type="entry name" value="tRNA wybutosine-synthesizing protein 3 homolog"/>
    <property type="match status" value="1"/>
</dbReference>
<dbReference type="PANTHER" id="PTHR48418">
    <property type="entry name" value="TRNA WYBUTOSINE-SYNTHESIZING PROTEIN 3"/>
    <property type="match status" value="1"/>
</dbReference>
<proteinExistence type="inferred from homology"/>
<keyword evidence="8" id="KW-0819">tRNA processing</keyword>
<dbReference type="Proteomes" id="UP000749559">
    <property type="component" value="Unassembled WGS sequence"/>
</dbReference>
<comment type="catalytic activity">
    <reaction evidence="11">
        <text>4-demethyl-7-[(3S)-3-amino-3-carboxypropyl]wyosine(37) in tRNA(Phe) + S-adenosyl-L-methionine = 7-[(3S)-3-amino-3-carboxypropyl]wyosine(37) in tRNA(Phe) + S-adenosyl-L-homocysteine + H(+)</text>
        <dbReference type="Rhea" id="RHEA:36635"/>
        <dbReference type="Rhea" id="RHEA-COMP:10378"/>
        <dbReference type="Rhea" id="RHEA-COMP:10379"/>
        <dbReference type="ChEBI" id="CHEBI:15378"/>
        <dbReference type="ChEBI" id="CHEBI:57856"/>
        <dbReference type="ChEBI" id="CHEBI:59789"/>
        <dbReference type="ChEBI" id="CHEBI:73543"/>
        <dbReference type="ChEBI" id="CHEBI:73550"/>
        <dbReference type="EC" id="2.1.1.282"/>
    </reaction>
</comment>
<comment type="similarity">
    <text evidence="2">Belongs to the TYW3 family.</text>
</comment>
<dbReference type="Gene3D" id="3.30.1960.10">
    <property type="entry name" value="tRNA wybutosine-synthesizing-like"/>
    <property type="match status" value="1"/>
</dbReference>
<evidence type="ECO:0000256" key="7">
    <source>
        <dbReference type="ARBA" id="ARBA00022691"/>
    </source>
</evidence>
<dbReference type="GO" id="GO:0008168">
    <property type="term" value="F:methyltransferase activity"/>
    <property type="evidence" value="ECO:0007669"/>
    <property type="project" value="UniProtKB-KW"/>
</dbReference>
<gene>
    <name evidence="12" type="ORF">OFUS_LOCUS23705</name>
</gene>
<evidence type="ECO:0000256" key="2">
    <source>
        <dbReference type="ARBA" id="ARBA00008569"/>
    </source>
</evidence>
<dbReference type="GO" id="GO:0008033">
    <property type="term" value="P:tRNA processing"/>
    <property type="evidence" value="ECO:0007669"/>
    <property type="project" value="UniProtKB-KW"/>
</dbReference>
<dbReference type="Pfam" id="PF02676">
    <property type="entry name" value="TYW3"/>
    <property type="match status" value="1"/>
</dbReference>
<dbReference type="SUPFAM" id="SSF111278">
    <property type="entry name" value="SSo0622-like"/>
    <property type="match status" value="1"/>
</dbReference>
<evidence type="ECO:0000256" key="10">
    <source>
        <dbReference type="ARBA" id="ARBA00030554"/>
    </source>
</evidence>
<evidence type="ECO:0000256" key="1">
    <source>
        <dbReference type="ARBA" id="ARBA00004797"/>
    </source>
</evidence>
<evidence type="ECO:0000256" key="4">
    <source>
        <dbReference type="ARBA" id="ARBA00016536"/>
    </source>
</evidence>
<keyword evidence="6" id="KW-0808">Transferase</keyword>
<comment type="pathway">
    <text evidence="1">tRNA modification; wybutosine-tRNA(Phe) biosynthesis.</text>
</comment>
<organism evidence="12 13">
    <name type="scientific">Owenia fusiformis</name>
    <name type="common">Polychaete worm</name>
    <dbReference type="NCBI Taxonomy" id="6347"/>
    <lineage>
        <taxon>Eukaryota</taxon>
        <taxon>Metazoa</taxon>
        <taxon>Spiralia</taxon>
        <taxon>Lophotrochozoa</taxon>
        <taxon>Annelida</taxon>
        <taxon>Polychaeta</taxon>
        <taxon>Sedentaria</taxon>
        <taxon>Canalipalpata</taxon>
        <taxon>Sabellida</taxon>
        <taxon>Oweniida</taxon>
        <taxon>Oweniidae</taxon>
        <taxon>Owenia</taxon>
    </lineage>
</organism>
<evidence type="ECO:0000256" key="5">
    <source>
        <dbReference type="ARBA" id="ARBA00022603"/>
    </source>
</evidence>
<dbReference type="OrthoDB" id="263283at2759"/>
<accession>A0A8J1TC02</accession>
<evidence type="ECO:0000313" key="13">
    <source>
        <dbReference type="Proteomes" id="UP000749559"/>
    </source>
</evidence>
<comment type="caution">
    <text evidence="12">The sequence shown here is derived from an EMBL/GenBank/DDBJ whole genome shotgun (WGS) entry which is preliminary data.</text>
</comment>
<dbReference type="PANTHER" id="PTHR48418:SF1">
    <property type="entry name" value="TRNA WYBUTOSINE-SYNTHESIZING PROTEIN 3"/>
    <property type="match status" value="1"/>
</dbReference>
<comment type="function">
    <text evidence="9">Probable S-adenosyl-L-methionine-dependent methyltransferase that acts as a component of the wybutosine biosynthesis pathway. Wybutosine is a hyper modified guanosine with a tricyclic base found at the 3'-position adjacent to the anticodon of eukaryotic phenylalanine tRNA.</text>
</comment>
<keyword evidence="7" id="KW-0949">S-adenosyl-L-methionine</keyword>